<evidence type="ECO:0000256" key="3">
    <source>
        <dbReference type="ARBA" id="ARBA00022759"/>
    </source>
</evidence>
<evidence type="ECO:0000256" key="4">
    <source>
        <dbReference type="ARBA" id="ARBA00022801"/>
    </source>
</evidence>
<evidence type="ECO:0000256" key="1">
    <source>
        <dbReference type="ARBA" id="ARBA00022722"/>
    </source>
</evidence>
<keyword evidence="4" id="KW-0378">Hydrolase</keyword>
<dbReference type="KEGG" id="metu:GNH96_11020"/>
<dbReference type="GO" id="GO:0016787">
    <property type="term" value="F:hydrolase activity"/>
    <property type="evidence" value="ECO:0007669"/>
    <property type="project" value="UniProtKB-KW"/>
</dbReference>
<dbReference type="RefSeq" id="WP_169603730.1">
    <property type="nucleotide sequence ID" value="NZ_CP046565.1"/>
</dbReference>
<dbReference type="InterPro" id="IPR042211">
    <property type="entry name" value="CRISPR-assoc_Cas1_N"/>
</dbReference>
<keyword evidence="5" id="KW-0460">Magnesium</keyword>
<dbReference type="Proteomes" id="UP000503004">
    <property type="component" value="Chromosome"/>
</dbReference>
<keyword evidence="6" id="KW-0051">Antiviral defense</keyword>
<dbReference type="Gene3D" id="3.100.10.20">
    <property type="entry name" value="CRISPR-associated endonuclease Cas1, N-terminal domain"/>
    <property type="match status" value="1"/>
</dbReference>
<evidence type="ECO:0000256" key="6">
    <source>
        <dbReference type="ARBA" id="ARBA00023118"/>
    </source>
</evidence>
<dbReference type="GO" id="GO:0003676">
    <property type="term" value="F:nucleic acid binding"/>
    <property type="evidence" value="ECO:0007669"/>
    <property type="project" value="InterPro"/>
</dbReference>
<dbReference type="EMBL" id="CP046565">
    <property type="protein sequence ID" value="QJD30454.1"/>
    <property type="molecule type" value="Genomic_DNA"/>
</dbReference>
<proteinExistence type="predicted"/>
<name>A0A858Q9Q5_9GAMM</name>
<dbReference type="InterPro" id="IPR002729">
    <property type="entry name" value="CRISPR-assoc_Cas1"/>
</dbReference>
<dbReference type="GO" id="GO:0051607">
    <property type="term" value="P:defense response to virus"/>
    <property type="evidence" value="ECO:0007669"/>
    <property type="project" value="UniProtKB-KW"/>
</dbReference>
<keyword evidence="8" id="KW-1185">Reference proteome</keyword>
<reference evidence="8" key="1">
    <citation type="submission" date="2019-12" db="EMBL/GenBank/DDBJ databases">
        <authorList>
            <person name="Awala S.I."/>
            <person name="Rhee S.K."/>
        </authorList>
    </citation>
    <scope>NUCLEOTIDE SEQUENCE [LARGE SCALE GENOMIC DNA]</scope>
    <source>
        <strain evidence="8">IM1</strain>
    </source>
</reference>
<dbReference type="Pfam" id="PF01867">
    <property type="entry name" value="Cas_Cas1"/>
    <property type="match status" value="1"/>
</dbReference>
<evidence type="ECO:0000313" key="8">
    <source>
        <dbReference type="Proteomes" id="UP000503004"/>
    </source>
</evidence>
<evidence type="ECO:0000256" key="5">
    <source>
        <dbReference type="ARBA" id="ARBA00022842"/>
    </source>
</evidence>
<keyword evidence="3" id="KW-0255">Endonuclease</keyword>
<dbReference type="GO" id="GO:0004519">
    <property type="term" value="F:endonuclease activity"/>
    <property type="evidence" value="ECO:0007669"/>
    <property type="project" value="UniProtKB-KW"/>
</dbReference>
<keyword evidence="1" id="KW-0540">Nuclease</keyword>
<gene>
    <name evidence="7" type="ORF">GNH96_11020</name>
</gene>
<evidence type="ECO:0000313" key="7">
    <source>
        <dbReference type="EMBL" id="QJD30454.1"/>
    </source>
</evidence>
<keyword evidence="2" id="KW-0479">Metal-binding</keyword>
<evidence type="ECO:0000256" key="2">
    <source>
        <dbReference type="ARBA" id="ARBA00022723"/>
    </source>
</evidence>
<dbReference type="AlphaFoldDB" id="A0A858Q9Q5"/>
<protein>
    <submittedName>
        <fullName evidence="7">Uncharacterized protein</fullName>
    </submittedName>
</protein>
<organism evidence="7 8">
    <name type="scientific">Methylococcus geothermalis</name>
    <dbReference type="NCBI Taxonomy" id="2681310"/>
    <lineage>
        <taxon>Bacteria</taxon>
        <taxon>Pseudomonadati</taxon>
        <taxon>Pseudomonadota</taxon>
        <taxon>Gammaproteobacteria</taxon>
        <taxon>Methylococcales</taxon>
        <taxon>Methylococcaceae</taxon>
        <taxon>Methylococcus</taxon>
    </lineage>
</organism>
<sequence length="257" mass="28672">MKPLYLYGAGLQVTIDGAALRILQPEHAPRWYPLVRLSRVISARGVDWSTAALLLCAEAGITVTFLGADGAVAMRCIGPSPSPNDGFAQRFAEFLQHPDRDSLYTDWLNGVERSAIHSLIRRAGLGAAPDLTAPELRRLFFESARAMGGYEAYRTIGAQLRTLLASHVTQALQDLGVDLSLAAALGFDPVAGWVRLLRWEFELPCAAWLEYRLQHNLIGQPPAPGEILAWYEQRTERLDWLTRSITRRMHRWLVEIG</sequence>
<dbReference type="GO" id="GO:0046872">
    <property type="term" value="F:metal ion binding"/>
    <property type="evidence" value="ECO:0007669"/>
    <property type="project" value="UniProtKB-KW"/>
</dbReference>
<accession>A0A858Q9Q5</accession>
<dbReference type="GO" id="GO:0043571">
    <property type="term" value="P:maintenance of CRISPR repeat elements"/>
    <property type="evidence" value="ECO:0007669"/>
    <property type="project" value="InterPro"/>
</dbReference>